<evidence type="ECO:0000313" key="2">
    <source>
        <dbReference type="EMBL" id="BAD31970.1"/>
    </source>
</evidence>
<dbReference type="EMBL" id="AP004304">
    <property type="protein sequence ID" value="BAC22336.1"/>
    <property type="molecule type" value="Genomic_DNA"/>
</dbReference>
<gene>
    <name evidence="1" type="primary">P0483E06.136</name>
    <name evidence="2" type="ORF">OSJNBa0004F07.14</name>
</gene>
<reference evidence="1" key="1">
    <citation type="submission" date="2001-10" db="EMBL/GenBank/DDBJ databases">
        <title>Oryza sativa nipponbare(GA3) genomic DNA, chromosome 7, PAC clone:P0483E06.</title>
        <authorList>
            <person name="Sasaki T."/>
            <person name="Matsumoto T."/>
            <person name="Yamamoto K."/>
        </authorList>
    </citation>
    <scope>NUCLEOTIDE SEQUENCE</scope>
</reference>
<dbReference type="EMBL" id="AP006267">
    <property type="protein sequence ID" value="BAD31970.1"/>
    <property type="molecule type" value="Genomic_DNA"/>
</dbReference>
<name>Q8H416_ORYSJ</name>
<reference evidence="3" key="4">
    <citation type="journal article" date="2008" name="Nucleic Acids Res.">
        <title>The rice annotation project database (RAP-DB): 2008 update.</title>
        <authorList>
            <consortium name="The rice annotation project (RAP)"/>
        </authorList>
    </citation>
    <scope>GENOME REANNOTATION</scope>
    <source>
        <strain evidence="3">cv. Nipponbare</strain>
    </source>
</reference>
<accession>Q8H416</accession>
<sequence length="72" mass="8451">MAKARKPRCCPFDNSWRRPWGTQTKRVKREPFRHTMPFATIPKRYGVKGWGRKGFATPKPFAKIPMRYGVKG</sequence>
<organism evidence="1 3">
    <name type="scientific">Oryza sativa subsp. japonica</name>
    <name type="common">Rice</name>
    <dbReference type="NCBI Taxonomy" id="39947"/>
    <lineage>
        <taxon>Eukaryota</taxon>
        <taxon>Viridiplantae</taxon>
        <taxon>Streptophyta</taxon>
        <taxon>Embryophyta</taxon>
        <taxon>Tracheophyta</taxon>
        <taxon>Spermatophyta</taxon>
        <taxon>Magnoliopsida</taxon>
        <taxon>Liliopsida</taxon>
        <taxon>Poales</taxon>
        <taxon>Poaceae</taxon>
        <taxon>BOP clade</taxon>
        <taxon>Oryzoideae</taxon>
        <taxon>Oryzeae</taxon>
        <taxon>Oryzinae</taxon>
        <taxon>Oryza</taxon>
        <taxon>Oryza sativa</taxon>
    </lineage>
</organism>
<evidence type="ECO:0000313" key="3">
    <source>
        <dbReference type="Proteomes" id="UP000000763"/>
    </source>
</evidence>
<dbReference type="AlphaFoldDB" id="Q8H416"/>
<evidence type="ECO:0000313" key="1">
    <source>
        <dbReference type="EMBL" id="BAC22336.1"/>
    </source>
</evidence>
<reference evidence="2" key="2">
    <citation type="submission" date="2003-03" db="EMBL/GenBank/DDBJ databases">
        <title>Oryza sativa nipponbare(GA3) genomic DNA, chromosome 7, BAC clone:OSJNBa0004F07.</title>
        <authorList>
            <person name="Sasaki T."/>
            <person name="Matsumoto T."/>
            <person name="Katayose Y."/>
        </authorList>
    </citation>
    <scope>NUCLEOTIDE SEQUENCE</scope>
</reference>
<proteinExistence type="predicted"/>
<protein>
    <submittedName>
        <fullName evidence="1">Uncharacterized protein</fullName>
    </submittedName>
</protein>
<reference evidence="3" key="3">
    <citation type="journal article" date="2005" name="Nature">
        <title>The map-based sequence of the rice genome.</title>
        <authorList>
            <consortium name="International rice genome sequencing project (IRGSP)"/>
            <person name="Matsumoto T."/>
            <person name="Wu J."/>
            <person name="Kanamori H."/>
            <person name="Katayose Y."/>
            <person name="Fujisawa M."/>
            <person name="Namiki N."/>
            <person name="Mizuno H."/>
            <person name="Yamamoto K."/>
            <person name="Antonio B.A."/>
            <person name="Baba T."/>
            <person name="Sakata K."/>
            <person name="Nagamura Y."/>
            <person name="Aoki H."/>
            <person name="Arikawa K."/>
            <person name="Arita K."/>
            <person name="Bito T."/>
            <person name="Chiden Y."/>
            <person name="Fujitsuka N."/>
            <person name="Fukunaka R."/>
            <person name="Hamada M."/>
            <person name="Harada C."/>
            <person name="Hayashi A."/>
            <person name="Hijishita S."/>
            <person name="Honda M."/>
            <person name="Hosokawa S."/>
            <person name="Ichikawa Y."/>
            <person name="Idonuma A."/>
            <person name="Iijima M."/>
            <person name="Ikeda M."/>
            <person name="Ikeno M."/>
            <person name="Ito K."/>
            <person name="Ito S."/>
            <person name="Ito T."/>
            <person name="Ito Y."/>
            <person name="Ito Y."/>
            <person name="Iwabuchi A."/>
            <person name="Kamiya K."/>
            <person name="Karasawa W."/>
            <person name="Kurita K."/>
            <person name="Katagiri S."/>
            <person name="Kikuta A."/>
            <person name="Kobayashi H."/>
            <person name="Kobayashi N."/>
            <person name="Machita K."/>
            <person name="Maehara T."/>
            <person name="Masukawa M."/>
            <person name="Mizubayashi T."/>
            <person name="Mukai Y."/>
            <person name="Nagasaki H."/>
            <person name="Nagata Y."/>
            <person name="Naito S."/>
            <person name="Nakashima M."/>
            <person name="Nakama Y."/>
            <person name="Nakamichi Y."/>
            <person name="Nakamura M."/>
            <person name="Meguro A."/>
            <person name="Negishi M."/>
            <person name="Ohta I."/>
            <person name="Ohta T."/>
            <person name="Okamoto M."/>
            <person name="Ono N."/>
            <person name="Saji S."/>
            <person name="Sakaguchi M."/>
            <person name="Sakai K."/>
            <person name="Shibata M."/>
            <person name="Shimokawa T."/>
            <person name="Song J."/>
            <person name="Takazaki Y."/>
            <person name="Terasawa K."/>
            <person name="Tsugane M."/>
            <person name="Tsuji K."/>
            <person name="Ueda S."/>
            <person name="Waki K."/>
            <person name="Yamagata H."/>
            <person name="Yamamoto M."/>
            <person name="Yamamoto S."/>
            <person name="Yamane H."/>
            <person name="Yoshiki S."/>
            <person name="Yoshihara R."/>
            <person name="Yukawa K."/>
            <person name="Zhong H."/>
            <person name="Yano M."/>
            <person name="Yuan Q."/>
            <person name="Ouyang S."/>
            <person name="Liu J."/>
            <person name="Jones K.M."/>
            <person name="Gansberger K."/>
            <person name="Moffat K."/>
            <person name="Hill J."/>
            <person name="Bera J."/>
            <person name="Fadrosh D."/>
            <person name="Jin S."/>
            <person name="Johri S."/>
            <person name="Kim M."/>
            <person name="Overton L."/>
            <person name="Reardon M."/>
            <person name="Tsitrin T."/>
            <person name="Vuong H."/>
            <person name="Weaver B."/>
            <person name="Ciecko A."/>
            <person name="Tallon L."/>
            <person name="Jackson J."/>
            <person name="Pai G."/>
            <person name="Aken S.V."/>
            <person name="Utterback T."/>
            <person name="Reidmuller S."/>
            <person name="Feldblyum T."/>
            <person name="Hsiao J."/>
            <person name="Zismann V."/>
            <person name="Iobst S."/>
            <person name="de Vazeille A.R."/>
            <person name="Buell C.R."/>
            <person name="Ying K."/>
            <person name="Li Y."/>
            <person name="Lu T."/>
            <person name="Huang Y."/>
            <person name="Zhao Q."/>
            <person name="Feng Q."/>
            <person name="Zhang L."/>
            <person name="Zhu J."/>
            <person name="Weng Q."/>
            <person name="Mu J."/>
            <person name="Lu Y."/>
            <person name="Fan D."/>
            <person name="Liu Y."/>
            <person name="Guan J."/>
            <person name="Zhang Y."/>
            <person name="Yu S."/>
            <person name="Liu X."/>
            <person name="Zhang Y."/>
            <person name="Hong G."/>
            <person name="Han B."/>
            <person name="Choisne N."/>
            <person name="Demange N."/>
            <person name="Orjeda G."/>
            <person name="Samain S."/>
            <person name="Cattolico L."/>
            <person name="Pelletier E."/>
            <person name="Couloux A."/>
            <person name="Segurens B."/>
            <person name="Wincker P."/>
            <person name="D'Hont A."/>
            <person name="Scarpelli C."/>
            <person name="Weissenbach J."/>
            <person name="Salanoubat M."/>
            <person name="Quetier F."/>
            <person name="Yu Y."/>
            <person name="Kim H.R."/>
            <person name="Rambo T."/>
            <person name="Currie J."/>
            <person name="Collura K."/>
            <person name="Luo M."/>
            <person name="Yang T."/>
            <person name="Ammiraju J.S.S."/>
            <person name="Engler F."/>
            <person name="Soderlund C."/>
            <person name="Wing R.A."/>
            <person name="Palmer L.E."/>
            <person name="de la Bastide M."/>
            <person name="Spiegel L."/>
            <person name="Nascimento L."/>
            <person name="Zutavern T."/>
            <person name="O'Shaughnessy A."/>
            <person name="Dike S."/>
            <person name="Dedhia N."/>
            <person name="Preston R."/>
            <person name="Balija V."/>
            <person name="McCombie W.R."/>
            <person name="Chow T."/>
            <person name="Chen H."/>
            <person name="Chung M."/>
            <person name="Chen C."/>
            <person name="Shaw J."/>
            <person name="Wu H."/>
            <person name="Hsiao K."/>
            <person name="Chao Y."/>
            <person name="Chu M."/>
            <person name="Cheng C."/>
            <person name="Hour A."/>
            <person name="Lee P."/>
            <person name="Lin S."/>
            <person name="Lin Y."/>
            <person name="Liou J."/>
            <person name="Liu S."/>
            <person name="Hsing Y."/>
            <person name="Raghuvanshi S."/>
            <person name="Mohanty A."/>
            <person name="Bharti A.K."/>
            <person name="Gaur A."/>
            <person name="Gupta V."/>
            <person name="Kumar D."/>
            <person name="Ravi V."/>
            <person name="Vij S."/>
            <person name="Kapur A."/>
            <person name="Khurana P."/>
            <person name="Khurana P."/>
            <person name="Khurana J.P."/>
            <person name="Tyagi A.K."/>
            <person name="Gaikwad K."/>
            <person name="Singh A."/>
            <person name="Dalal V."/>
            <person name="Srivastava S."/>
            <person name="Dixit A."/>
            <person name="Pal A.K."/>
            <person name="Ghazi I.A."/>
            <person name="Yadav M."/>
            <person name="Pandit A."/>
            <person name="Bhargava A."/>
            <person name="Sureshbabu K."/>
            <person name="Batra K."/>
            <person name="Sharma T.R."/>
            <person name="Mohapatra T."/>
            <person name="Singh N.K."/>
            <person name="Messing J."/>
            <person name="Nelson A.B."/>
            <person name="Fuks G."/>
            <person name="Kavchok S."/>
            <person name="Keizer G."/>
            <person name="Linton E."/>
            <person name="Llaca V."/>
            <person name="Song R."/>
            <person name="Tanyolac B."/>
            <person name="Young S."/>
            <person name="Ho-Il K."/>
            <person name="Hahn J.H."/>
            <person name="Sangsakoo G."/>
            <person name="Vanavichit A."/>
            <person name="de Mattos Luiz.A.T."/>
            <person name="Zimmer P.D."/>
            <person name="Malone G."/>
            <person name="Dellagostin O."/>
            <person name="de Oliveira A.C."/>
            <person name="Bevan M."/>
            <person name="Bancroft I."/>
            <person name="Minx P."/>
            <person name="Cordum H."/>
            <person name="Wilson R."/>
            <person name="Cheng Z."/>
            <person name="Jin W."/>
            <person name="Jiang J."/>
            <person name="Leong S.A."/>
            <person name="Iwama H."/>
            <person name="Gojobori T."/>
            <person name="Itoh T."/>
            <person name="Niimura Y."/>
            <person name="Fujii Y."/>
            <person name="Habara T."/>
            <person name="Sakai H."/>
            <person name="Sato Y."/>
            <person name="Wilson G."/>
            <person name="Kumar K."/>
            <person name="McCouch S."/>
            <person name="Juretic N."/>
            <person name="Hoen D."/>
            <person name="Wright S."/>
            <person name="Bruskiewich R."/>
            <person name="Bureau T."/>
            <person name="Miyao A."/>
            <person name="Hirochika H."/>
            <person name="Nishikawa T."/>
            <person name="Kadowaki K."/>
            <person name="Sugiura M."/>
            <person name="Burr B."/>
            <person name="Sasaki T."/>
        </authorList>
    </citation>
    <scope>NUCLEOTIDE SEQUENCE [LARGE SCALE GENOMIC DNA]</scope>
    <source>
        <strain evidence="3">cv. Nipponbare</strain>
    </source>
</reference>
<dbReference type="Proteomes" id="UP000000763">
    <property type="component" value="Chromosome 7"/>
</dbReference>